<evidence type="ECO:0000313" key="2">
    <source>
        <dbReference type="EMBL" id="SFV23467.1"/>
    </source>
</evidence>
<accession>A0A1I7MNG9</accession>
<reference evidence="2 3" key="1">
    <citation type="submission" date="2016-10" db="EMBL/GenBank/DDBJ databases">
        <authorList>
            <person name="de Groot N.N."/>
        </authorList>
    </citation>
    <scope>NUCLEOTIDE SEQUENCE [LARGE SCALE GENOMIC DNA]</scope>
    <source>
        <strain evidence="2 3">CGMCC 1.7054</strain>
    </source>
</reference>
<dbReference type="EMBL" id="FPCG01000007">
    <property type="protein sequence ID" value="SFV23467.1"/>
    <property type="molecule type" value="Genomic_DNA"/>
</dbReference>
<feature type="domain" description="YchJ-like middle NTF2-like" evidence="1">
    <location>
        <begin position="38"/>
        <end position="146"/>
    </location>
</feature>
<dbReference type="Pfam" id="PF02810">
    <property type="entry name" value="SEC-C"/>
    <property type="match status" value="1"/>
</dbReference>
<gene>
    <name evidence="2" type="ORF">SAMN04487966_107105</name>
</gene>
<dbReference type="InterPro" id="IPR048469">
    <property type="entry name" value="YchJ-like_M"/>
</dbReference>
<evidence type="ECO:0000313" key="3">
    <source>
        <dbReference type="Proteomes" id="UP000198881"/>
    </source>
</evidence>
<dbReference type="SUPFAM" id="SSF103642">
    <property type="entry name" value="Sec-C motif"/>
    <property type="match status" value="1"/>
</dbReference>
<dbReference type="InterPro" id="IPR032710">
    <property type="entry name" value="NTF2-like_dom_sf"/>
</dbReference>
<sequence>MSAPQDERCPCGTGEVYSSCCGRFHGTFAQSQELTAPTAEALMRSRYTAFALASHGTFAQAEQYLLATWTPETRPRELALDAPGQGPDEALDWVRLDIEQVEGGGPFHDDGSVTFTAHFQTPGGTRQQRERSQFVKRAGVWLYRDGDVD</sequence>
<dbReference type="STRING" id="574650.SAMN04487966_107105"/>
<proteinExistence type="predicted"/>
<dbReference type="RefSeq" id="WP_091697742.1">
    <property type="nucleotide sequence ID" value="NZ_FPCG01000007.1"/>
</dbReference>
<dbReference type="SUPFAM" id="SSF54427">
    <property type="entry name" value="NTF2-like"/>
    <property type="match status" value="1"/>
</dbReference>
<dbReference type="Proteomes" id="UP000198881">
    <property type="component" value="Unassembled WGS sequence"/>
</dbReference>
<keyword evidence="3" id="KW-1185">Reference proteome</keyword>
<protein>
    <submittedName>
        <fullName evidence="2">SEC-C motif-containing protein</fullName>
    </submittedName>
</protein>
<dbReference type="InterPro" id="IPR004027">
    <property type="entry name" value="SEC_C_motif"/>
</dbReference>
<evidence type="ECO:0000259" key="1">
    <source>
        <dbReference type="Pfam" id="PF17775"/>
    </source>
</evidence>
<dbReference type="OrthoDB" id="21421at2"/>
<dbReference type="AlphaFoldDB" id="A0A1I7MNG9"/>
<dbReference type="Gene3D" id="3.10.450.50">
    <property type="match status" value="1"/>
</dbReference>
<dbReference type="Pfam" id="PF17775">
    <property type="entry name" value="YchJ_M-like"/>
    <property type="match status" value="1"/>
</dbReference>
<organism evidence="2 3">
    <name type="scientific">Micrococcus terreus</name>
    <dbReference type="NCBI Taxonomy" id="574650"/>
    <lineage>
        <taxon>Bacteria</taxon>
        <taxon>Bacillati</taxon>
        <taxon>Actinomycetota</taxon>
        <taxon>Actinomycetes</taxon>
        <taxon>Micrococcales</taxon>
        <taxon>Micrococcaceae</taxon>
        <taxon>Micrococcus</taxon>
    </lineage>
</organism>
<name>A0A1I7MNG9_9MICC</name>